<dbReference type="EMBL" id="JAADJZ010000008">
    <property type="protein sequence ID" value="KAF2873210.1"/>
    <property type="molecule type" value="Genomic_DNA"/>
</dbReference>
<sequence length="338" mass="37133">MAQFPPVDVLGAVPCDFDGLGQFRQPALSCAVKQAHRPVFDQQREFLVRRDPAPIRQFVGRRHEVAVDGRRVYGAALDAAPKFAAWVRLAGADGLFGVVVVDALAKAFDARMVAAAERTWLEGAREPGFVARGALLACKFAKRGGCGVYGYEAFEVFAGEPFVQRWWNVGLSLTFSHTPESPIGFLLEEVIQPHPPRIMLEPLLHRRPHTPPLLNRNRILILILLELALIRPTQRQHRRALHNIHKFALSLRKLTALQHRVSLIRRDSSHSAPKRILRLVVVPLLAGDPLADLCLRMRISPGAGDGEEGGVPGAGALGPRALGAVDGFLEFEGREGIT</sequence>
<evidence type="ECO:0000313" key="2">
    <source>
        <dbReference type="Proteomes" id="UP000481861"/>
    </source>
</evidence>
<gene>
    <name evidence="1" type="ORF">BDV95DRAFT_569116</name>
</gene>
<keyword evidence="2" id="KW-1185">Reference proteome</keyword>
<reference evidence="1 2" key="1">
    <citation type="submission" date="2020-01" db="EMBL/GenBank/DDBJ databases">
        <authorList>
            <consortium name="DOE Joint Genome Institute"/>
            <person name="Haridas S."/>
            <person name="Albert R."/>
            <person name="Binder M."/>
            <person name="Bloem J."/>
            <person name="Labutti K."/>
            <person name="Salamov A."/>
            <person name="Andreopoulos B."/>
            <person name="Baker S.E."/>
            <person name="Barry K."/>
            <person name="Bills G."/>
            <person name="Bluhm B.H."/>
            <person name="Cannon C."/>
            <person name="Castanera R."/>
            <person name="Culley D.E."/>
            <person name="Daum C."/>
            <person name="Ezra D."/>
            <person name="Gonzalez J.B."/>
            <person name="Henrissat B."/>
            <person name="Kuo A."/>
            <person name="Liang C."/>
            <person name="Lipzen A."/>
            <person name="Lutzoni F."/>
            <person name="Magnuson J."/>
            <person name="Mondo S."/>
            <person name="Nolan M."/>
            <person name="Ohm R."/>
            <person name="Pangilinan J."/>
            <person name="Park H.-J.H."/>
            <person name="Ramirez L."/>
            <person name="Alfaro M."/>
            <person name="Sun H."/>
            <person name="Tritt A."/>
            <person name="Yoshinaga Y."/>
            <person name="Zwiers L.-H.L."/>
            <person name="Turgeon B.G."/>
            <person name="Goodwin S.B."/>
            <person name="Spatafora J.W."/>
            <person name="Crous P.W."/>
            <person name="Grigoriev I.V."/>
        </authorList>
    </citation>
    <scope>NUCLEOTIDE SEQUENCE [LARGE SCALE GENOMIC DNA]</scope>
    <source>
        <strain evidence="1 2">CBS 611.86</strain>
    </source>
</reference>
<protein>
    <submittedName>
        <fullName evidence="1">Uncharacterized protein</fullName>
    </submittedName>
</protein>
<comment type="caution">
    <text evidence="1">The sequence shown here is derived from an EMBL/GenBank/DDBJ whole genome shotgun (WGS) entry which is preliminary data.</text>
</comment>
<dbReference type="Proteomes" id="UP000481861">
    <property type="component" value="Unassembled WGS sequence"/>
</dbReference>
<organism evidence="1 2">
    <name type="scientific">Massariosphaeria phaeospora</name>
    <dbReference type="NCBI Taxonomy" id="100035"/>
    <lineage>
        <taxon>Eukaryota</taxon>
        <taxon>Fungi</taxon>
        <taxon>Dikarya</taxon>
        <taxon>Ascomycota</taxon>
        <taxon>Pezizomycotina</taxon>
        <taxon>Dothideomycetes</taxon>
        <taxon>Pleosporomycetidae</taxon>
        <taxon>Pleosporales</taxon>
        <taxon>Pleosporales incertae sedis</taxon>
        <taxon>Massariosphaeria</taxon>
    </lineage>
</organism>
<dbReference type="AlphaFoldDB" id="A0A7C8IFX7"/>
<accession>A0A7C8IFX7</accession>
<proteinExistence type="predicted"/>
<name>A0A7C8IFX7_9PLEO</name>
<evidence type="ECO:0000313" key="1">
    <source>
        <dbReference type="EMBL" id="KAF2873210.1"/>
    </source>
</evidence>